<dbReference type="Proteomes" id="UP000005239">
    <property type="component" value="Unassembled WGS sequence"/>
</dbReference>
<dbReference type="AlphaFoldDB" id="A0A2A6C6W2"/>
<gene>
    <name evidence="1" type="primary">WBGene00273182</name>
</gene>
<organism evidence="1 2">
    <name type="scientific">Pristionchus pacificus</name>
    <name type="common">Parasitic nematode worm</name>
    <dbReference type="NCBI Taxonomy" id="54126"/>
    <lineage>
        <taxon>Eukaryota</taxon>
        <taxon>Metazoa</taxon>
        <taxon>Ecdysozoa</taxon>
        <taxon>Nematoda</taxon>
        <taxon>Chromadorea</taxon>
        <taxon>Rhabditida</taxon>
        <taxon>Rhabditina</taxon>
        <taxon>Diplogasteromorpha</taxon>
        <taxon>Diplogasteroidea</taxon>
        <taxon>Neodiplogasteridae</taxon>
        <taxon>Pristionchus</taxon>
    </lineage>
</organism>
<accession>A0A2A6C6W2</accession>
<accession>A0A8R1UKX0</accession>
<evidence type="ECO:0000313" key="2">
    <source>
        <dbReference type="Proteomes" id="UP000005239"/>
    </source>
</evidence>
<evidence type="ECO:0000313" key="1">
    <source>
        <dbReference type="EnsemblMetazoa" id="PPA34813.1"/>
    </source>
</evidence>
<keyword evidence="2" id="KW-1185">Reference proteome</keyword>
<protein>
    <submittedName>
        <fullName evidence="1">Uncharacterized protein</fullName>
    </submittedName>
</protein>
<reference evidence="2" key="1">
    <citation type="journal article" date="2008" name="Nat. Genet.">
        <title>The Pristionchus pacificus genome provides a unique perspective on nematode lifestyle and parasitism.</title>
        <authorList>
            <person name="Dieterich C."/>
            <person name="Clifton S.W."/>
            <person name="Schuster L.N."/>
            <person name="Chinwalla A."/>
            <person name="Delehaunty K."/>
            <person name="Dinkelacker I."/>
            <person name="Fulton L."/>
            <person name="Fulton R."/>
            <person name="Godfrey J."/>
            <person name="Minx P."/>
            <person name="Mitreva M."/>
            <person name="Roeseler W."/>
            <person name="Tian H."/>
            <person name="Witte H."/>
            <person name="Yang S.P."/>
            <person name="Wilson R.K."/>
            <person name="Sommer R.J."/>
        </authorList>
    </citation>
    <scope>NUCLEOTIDE SEQUENCE [LARGE SCALE GENOMIC DNA]</scope>
    <source>
        <strain evidence="2">PS312</strain>
    </source>
</reference>
<reference evidence="1" key="2">
    <citation type="submission" date="2022-06" db="UniProtKB">
        <authorList>
            <consortium name="EnsemblMetazoa"/>
        </authorList>
    </citation>
    <scope>IDENTIFICATION</scope>
    <source>
        <strain evidence="1">PS312</strain>
    </source>
</reference>
<proteinExistence type="predicted"/>
<name>A0A2A6C6W2_PRIPA</name>
<dbReference type="EnsemblMetazoa" id="PPA34813.1">
    <property type="protein sequence ID" value="PPA34813.1"/>
    <property type="gene ID" value="WBGene00273182"/>
</dbReference>
<sequence>MANYYDITSTRTPRFAQTGVNGRGCRGSQMLLRGRRKRKTSVKLYLDPTVSPLLSARVNFSTAASIPSPTFHAHDESDPAVETASQLVRSCIGNIQFNATSSTLTFLPTPSPHPSDDVTVVVRSLDGYIVEGGINTACVDSLQGHLQY</sequence>